<evidence type="ECO:0000259" key="1">
    <source>
        <dbReference type="Pfam" id="PF04230"/>
    </source>
</evidence>
<dbReference type="InterPro" id="IPR007345">
    <property type="entry name" value="Polysacch_pyruvyl_Trfase"/>
</dbReference>
<sequence length="326" mass="37787">MKKIALLDTSIFSDNKGDDIIVQSVEKNIKHLLEGNFVMHIPTHSPAYHAYQTFKKNDNLKKRLEEFDLKFVCGTNLLWSDMLSRKPLWDINILNSKYLCGSILVGVGCPNNDINVNSYTKKLYRQVLSHDYIHSVRDSKTEHMMKDMGFKVINTGCVTTWSLTPEHCAEIPTIKSSEVIFTLTDYCKDVVNDQKLINILNDNYSKVYFWVQGLHDYEYLCSLKNTENIEVVNPTLDSFEYILTKDIDYIGTRLHAGIKALQYKRRSIIVAVDSRARNINKDINLNCVERNEIDSIVERINSNWKTDIKINQGAINQWLSQFEIYK</sequence>
<comment type="caution">
    <text evidence="2">The sequence shown here is derived from an EMBL/GenBank/DDBJ whole genome shotgun (WGS) entry which is preliminary data.</text>
</comment>
<dbReference type="Pfam" id="PF04230">
    <property type="entry name" value="PS_pyruv_trans"/>
    <property type="match status" value="1"/>
</dbReference>
<reference evidence="2 3" key="1">
    <citation type="journal article" date="2019" name="Int. J. Syst. Evol. Microbiol.">
        <title>The Global Catalogue of Microorganisms (GCM) 10K type strain sequencing project: providing services to taxonomists for standard genome sequencing and annotation.</title>
        <authorList>
            <consortium name="The Broad Institute Genomics Platform"/>
            <consortium name="The Broad Institute Genome Sequencing Center for Infectious Disease"/>
            <person name="Wu L."/>
            <person name="Ma J."/>
        </authorList>
    </citation>
    <scope>NUCLEOTIDE SEQUENCE [LARGE SCALE GENOMIC DNA]</scope>
    <source>
        <strain evidence="2 3">JCM 1417</strain>
    </source>
</reference>
<dbReference type="EMBL" id="BAAACI010000001">
    <property type="protein sequence ID" value="GAA0768050.1"/>
    <property type="molecule type" value="Genomic_DNA"/>
</dbReference>
<evidence type="ECO:0000313" key="3">
    <source>
        <dbReference type="Proteomes" id="UP001501047"/>
    </source>
</evidence>
<proteinExistence type="predicted"/>
<protein>
    <recommendedName>
        <fullName evidence="1">Polysaccharide pyruvyl transferase domain-containing protein</fullName>
    </recommendedName>
</protein>
<organism evidence="2 3">
    <name type="scientific">Clostridium subterminale</name>
    <dbReference type="NCBI Taxonomy" id="1550"/>
    <lineage>
        <taxon>Bacteria</taxon>
        <taxon>Bacillati</taxon>
        <taxon>Bacillota</taxon>
        <taxon>Clostridia</taxon>
        <taxon>Eubacteriales</taxon>
        <taxon>Clostridiaceae</taxon>
        <taxon>Clostridium</taxon>
    </lineage>
</organism>
<name>A0ABN1KJC2_CLOSU</name>
<keyword evidence="3" id="KW-1185">Reference proteome</keyword>
<gene>
    <name evidence="2" type="ORF">GCM10008908_07860</name>
</gene>
<evidence type="ECO:0000313" key="2">
    <source>
        <dbReference type="EMBL" id="GAA0768050.1"/>
    </source>
</evidence>
<dbReference type="Proteomes" id="UP001501047">
    <property type="component" value="Unassembled WGS sequence"/>
</dbReference>
<feature type="domain" description="Polysaccharide pyruvyl transferase" evidence="1">
    <location>
        <begin position="15"/>
        <end position="274"/>
    </location>
</feature>
<dbReference type="RefSeq" id="WP_343823823.1">
    <property type="nucleotide sequence ID" value="NZ_BAAACI010000001.1"/>
</dbReference>
<accession>A0ABN1KJC2</accession>